<comment type="cofactor">
    <cofactor evidence="1 5">
        <name>NADP(+)</name>
        <dbReference type="ChEBI" id="CHEBI:58349"/>
    </cofactor>
</comment>
<dbReference type="Pfam" id="PF16363">
    <property type="entry name" value="GDP_Man_Dehyd"/>
    <property type="match status" value="1"/>
</dbReference>
<protein>
    <recommendedName>
        <fullName evidence="3 5">GDP-mannose 4,6-dehydratase</fullName>
        <ecNumber evidence="3 5">4.2.1.47</ecNumber>
    </recommendedName>
    <alternativeName>
        <fullName evidence="5">GDP-D-mannose dehydratase</fullName>
    </alternativeName>
</protein>
<evidence type="ECO:0000313" key="7">
    <source>
        <dbReference type="EMBL" id="GAA5508545.1"/>
    </source>
</evidence>
<dbReference type="PANTHER" id="PTHR43715:SF1">
    <property type="entry name" value="GDP-MANNOSE 4,6 DEHYDRATASE"/>
    <property type="match status" value="1"/>
</dbReference>
<evidence type="ECO:0000313" key="8">
    <source>
        <dbReference type="Proteomes" id="UP001416858"/>
    </source>
</evidence>
<evidence type="ECO:0000256" key="1">
    <source>
        <dbReference type="ARBA" id="ARBA00001937"/>
    </source>
</evidence>
<evidence type="ECO:0000256" key="5">
    <source>
        <dbReference type="HAMAP-Rule" id="MF_00955"/>
    </source>
</evidence>
<dbReference type="NCBIfam" id="TIGR01472">
    <property type="entry name" value="gmd"/>
    <property type="match status" value="1"/>
</dbReference>
<dbReference type="PANTHER" id="PTHR43715">
    <property type="entry name" value="GDP-MANNOSE 4,6-DEHYDRATASE"/>
    <property type="match status" value="1"/>
</dbReference>
<comment type="caution">
    <text evidence="5">Lacks conserved residue(s) required for the propagation of feature annotation.</text>
</comment>
<evidence type="ECO:0000259" key="6">
    <source>
        <dbReference type="Pfam" id="PF16363"/>
    </source>
</evidence>
<evidence type="ECO:0000256" key="3">
    <source>
        <dbReference type="ARBA" id="ARBA00011989"/>
    </source>
</evidence>
<dbReference type="EC" id="4.2.1.47" evidence="3 5"/>
<comment type="similarity">
    <text evidence="2 5">Belongs to the NAD(P)-dependent epimerase/dehydratase family. GDP-mannose 4,6-dehydratase subfamily.</text>
</comment>
<sequence length="338" mass="38600">MTKNALITGITGQDGSYLAELLLDKGYTVHGLVRRSSTFSTERIEHIYQDVHEDSRLRLHYGDLTDGQALTNLVLEIEPDEIYNLGAQSHVRVSFDQPVYTLQTVGVGALNVLEAARLLNQKKQVRVYQASSSEMYGDVLQTPQTELTPFNPQSPYACAKVFAFHQTVNYRHSYDMFASNGILFNHESERRGETFVTRKITRAAGRIKVGMQKKLYLGNLDAKRDWGYAKDYVEGMWRILQHDEPDDFVLATGRTETVRDFARLVFQQLDLDYEDFVEIDPRYFRPAEVELLLGDPSKAKEKLGWEAATDLEELARIMTEHDLELAKREAHAKSFVPS</sequence>
<organism evidence="7 8">
    <name type="scientific">Novipirellula caenicola</name>
    <dbReference type="NCBI Taxonomy" id="1536901"/>
    <lineage>
        <taxon>Bacteria</taxon>
        <taxon>Pseudomonadati</taxon>
        <taxon>Planctomycetota</taxon>
        <taxon>Planctomycetia</taxon>
        <taxon>Pirellulales</taxon>
        <taxon>Pirellulaceae</taxon>
        <taxon>Novipirellula</taxon>
    </lineage>
</organism>
<dbReference type="Gene3D" id="3.90.25.10">
    <property type="entry name" value="UDP-galactose 4-epimerase, domain 1"/>
    <property type="match status" value="1"/>
</dbReference>
<dbReference type="Proteomes" id="UP001416858">
    <property type="component" value="Unassembled WGS sequence"/>
</dbReference>
<dbReference type="SUPFAM" id="SSF51735">
    <property type="entry name" value="NAD(P)-binding Rossmann-fold domains"/>
    <property type="match status" value="1"/>
</dbReference>
<dbReference type="CDD" id="cd05260">
    <property type="entry name" value="GDP_MD_SDR_e"/>
    <property type="match status" value="1"/>
</dbReference>
<dbReference type="RefSeq" id="WP_345685325.1">
    <property type="nucleotide sequence ID" value="NZ_BAABRO010000010.1"/>
</dbReference>
<dbReference type="Gene3D" id="3.40.50.720">
    <property type="entry name" value="NAD(P)-binding Rossmann-like Domain"/>
    <property type="match status" value="1"/>
</dbReference>
<keyword evidence="4 5" id="KW-0456">Lyase</keyword>
<accession>A0ABP9VTT8</accession>
<keyword evidence="8" id="KW-1185">Reference proteome</keyword>
<dbReference type="InterPro" id="IPR006368">
    <property type="entry name" value="GDP_Man_deHydtase"/>
</dbReference>
<evidence type="ECO:0000256" key="2">
    <source>
        <dbReference type="ARBA" id="ARBA00009263"/>
    </source>
</evidence>
<keyword evidence="5" id="KW-0521">NADP</keyword>
<feature type="domain" description="NAD(P)-binding" evidence="6">
    <location>
        <begin position="6"/>
        <end position="318"/>
    </location>
</feature>
<comment type="caution">
    <text evidence="7">The sequence shown here is derived from an EMBL/GenBank/DDBJ whole genome shotgun (WGS) entry which is preliminary data.</text>
</comment>
<dbReference type="InterPro" id="IPR036291">
    <property type="entry name" value="NAD(P)-bd_dom_sf"/>
</dbReference>
<comment type="function">
    <text evidence="5">Catalyzes the conversion of GDP-D-mannose to GDP-4-dehydro-6-deoxy-D-mannose.</text>
</comment>
<dbReference type="InterPro" id="IPR016040">
    <property type="entry name" value="NAD(P)-bd_dom"/>
</dbReference>
<proteinExistence type="inferred from homology"/>
<gene>
    <name evidence="7" type="primary">gmd_1</name>
    <name evidence="5" type="synonym">gmd</name>
    <name evidence="7" type="ORF">Rcae01_04012</name>
</gene>
<reference evidence="7 8" key="1">
    <citation type="submission" date="2024-02" db="EMBL/GenBank/DDBJ databases">
        <title>Rhodopirellula caenicola NBRC 110016.</title>
        <authorList>
            <person name="Ichikawa N."/>
            <person name="Katano-Makiyama Y."/>
            <person name="Hidaka K."/>
        </authorList>
    </citation>
    <scope>NUCLEOTIDE SEQUENCE [LARGE SCALE GENOMIC DNA]</scope>
    <source>
        <strain evidence="7 8">NBRC 110016</strain>
    </source>
</reference>
<dbReference type="EMBL" id="BAABRO010000010">
    <property type="protein sequence ID" value="GAA5508545.1"/>
    <property type="molecule type" value="Genomic_DNA"/>
</dbReference>
<comment type="catalytic activity">
    <reaction evidence="5">
        <text>GDP-alpha-D-mannose = GDP-4-dehydro-alpha-D-rhamnose + H2O</text>
        <dbReference type="Rhea" id="RHEA:23820"/>
        <dbReference type="ChEBI" id="CHEBI:15377"/>
        <dbReference type="ChEBI" id="CHEBI:57527"/>
        <dbReference type="ChEBI" id="CHEBI:57964"/>
        <dbReference type="EC" id="4.2.1.47"/>
    </reaction>
</comment>
<dbReference type="HAMAP" id="MF_00955">
    <property type="entry name" value="GDP_Man_dehydratase"/>
    <property type="match status" value="1"/>
</dbReference>
<name>A0ABP9VTT8_9BACT</name>
<evidence type="ECO:0000256" key="4">
    <source>
        <dbReference type="ARBA" id="ARBA00023239"/>
    </source>
</evidence>